<dbReference type="GO" id="GO:0042910">
    <property type="term" value="F:xenobiotic transmembrane transporter activity"/>
    <property type="evidence" value="ECO:0007669"/>
    <property type="project" value="TreeGrafter"/>
</dbReference>
<dbReference type="InterPro" id="IPR027463">
    <property type="entry name" value="AcrB_DN_DC_subdom"/>
</dbReference>
<keyword evidence="5" id="KW-0997">Cell inner membrane</keyword>
<accession>A0A0I9S916</accession>
<dbReference type="PANTHER" id="PTHR32063:SF9">
    <property type="entry name" value="SIMILAR TO MULTIDRUG RESISTANCE PROTEIN MEXB"/>
    <property type="match status" value="1"/>
</dbReference>
<dbReference type="AlphaFoldDB" id="A0A0I9S916"/>
<feature type="transmembrane region" description="Helical" evidence="9">
    <location>
        <begin position="338"/>
        <end position="357"/>
    </location>
</feature>
<name>A0A0I9S916_BACFG</name>
<keyword evidence="8 9" id="KW-0472">Membrane</keyword>
<dbReference type="InterPro" id="IPR004764">
    <property type="entry name" value="MdtF-like"/>
</dbReference>
<evidence type="ECO:0000256" key="3">
    <source>
        <dbReference type="ARBA" id="ARBA00022448"/>
    </source>
</evidence>
<dbReference type="PATRIC" id="fig|817.53.peg.2721"/>
<evidence type="ECO:0000256" key="9">
    <source>
        <dbReference type="SAM" id="Phobius"/>
    </source>
</evidence>
<protein>
    <submittedName>
        <fullName evidence="10">Multidrug transporter AcrB</fullName>
    </submittedName>
</protein>
<comment type="subcellular location">
    <subcellularLocation>
        <location evidence="1">Cell inner membrane</location>
        <topology evidence="1">Multi-pass membrane protein</topology>
    </subcellularLocation>
</comment>
<proteinExistence type="inferred from homology"/>
<feature type="transmembrane region" description="Helical" evidence="9">
    <location>
        <begin position="1006"/>
        <end position="1028"/>
    </location>
</feature>
<dbReference type="Gene3D" id="3.30.70.1430">
    <property type="entry name" value="Multidrug efflux transporter AcrB pore domain"/>
    <property type="match status" value="2"/>
</dbReference>
<dbReference type="Gene3D" id="3.30.70.1440">
    <property type="entry name" value="Multidrug efflux transporter AcrB pore domain"/>
    <property type="match status" value="1"/>
</dbReference>
<dbReference type="Gene3D" id="3.30.2090.10">
    <property type="entry name" value="Multidrug efflux transporter AcrB TolC docking domain, DN and DC subdomains"/>
    <property type="match status" value="2"/>
</dbReference>
<feature type="transmembrane region" description="Helical" evidence="9">
    <location>
        <begin position="364"/>
        <end position="384"/>
    </location>
</feature>
<reference evidence="10" key="2">
    <citation type="submission" date="2014-07" db="EMBL/GenBank/DDBJ databases">
        <title>Genetics and epidemiology of antimicrobial resistance in B. fragilis group.</title>
        <authorList>
            <person name="Sydenham T.V."/>
            <person name="Hasman H."/>
            <person name="Kemp M."/>
            <person name="Justesen U.S."/>
        </authorList>
    </citation>
    <scope>NUCLEOTIDE SEQUENCE [LARGE SCALE GENOMIC DNA]</scope>
    <source>
        <strain evidence="10">DCMOUH0018B</strain>
    </source>
</reference>
<comment type="caution">
    <text evidence="10">The sequence shown here is derived from an EMBL/GenBank/DDBJ whole genome shotgun (WGS) entry which is preliminary data.</text>
</comment>
<feature type="transmembrane region" description="Helical" evidence="9">
    <location>
        <begin position="12"/>
        <end position="33"/>
    </location>
</feature>
<keyword evidence="7 9" id="KW-1133">Transmembrane helix</keyword>
<dbReference type="EMBL" id="JMZZ02000152">
    <property type="protein sequence ID" value="KFX74231.1"/>
    <property type="molecule type" value="Genomic_DNA"/>
</dbReference>
<evidence type="ECO:0000256" key="7">
    <source>
        <dbReference type="ARBA" id="ARBA00022989"/>
    </source>
</evidence>
<evidence type="ECO:0000256" key="8">
    <source>
        <dbReference type="ARBA" id="ARBA00023136"/>
    </source>
</evidence>
<evidence type="ECO:0000256" key="1">
    <source>
        <dbReference type="ARBA" id="ARBA00004429"/>
    </source>
</evidence>
<sequence length="1069" mass="116639">MNLRTFIERPVLSAVISITIVVVGIIGLFTLPVEQYPDIAPPTIMVSTSYFGASAETLQKSVIAPLEEAINGVEDMTYMTSSATNAGTVSITVYFKQGTDPDMAAVNVQNRVSKATGQLPSEVNQVGVTTSKRQTSILQMFSLHSPDDSYDEAFLANYISINLKPEILRISGVGDMMIMGGDYSLRIWMKPDVMAQYRLIPSDVSAVLAEQNIESATGSFGENSDETYQYTMKYKGRRITPEEFGEIVIRSTDDGQVLKLKDIATIELGQESYAYSGTTDGHNGISCMLFQTAGSNATEVNNRINDFLEEARKDLPRGVELTQLMSSNDFLYASIHEVVKTLLEAILLVILVVYIFLQDIRSTLIPLVGIIVSLVGTFAFMAMAGFSINLITLFALVLVIGTVVDDAIVVVEAVQARFDVGYKSSYMASIDAMKGISNAVITSSLVFMAVFIPVSFMSGTSGTFYTQFGLTMAVAVGISAVNALTLSPALCALLLKPYINEDGTQKQNFAARFRKAFNAAFDVVIDRYKGIVLFFIKHRWLTGGLLVASIALLVVLMNTTKTSLVPDEDQGVVFVNVSTAAGSSLRTTDEVMKRIEQRMEQIPQVEHVQKVTGYGLLAGQGSSFGMLVLKLKPWDERPGKEDNVQSVIGQIYGRTGDIKDATVFAISPGMISGYGMGNALEMHMQDKTGGDVNTFFQTTQQYLGALNQRPEIAMAYSTFDVRYPQWLVEIDPSKCKRSGITPDQVLSTLSGYYGGQYVSNFNRFSKVYKVMIQSDPQYRLDETSLGNTFVRMSNGEMAPLSQFVTLTRTYGAESLSRFNMYNSIAVNAMPADGYSTGDAIRAVQETASTALPKDYGYDYGGITREETEQSGTTAIIFGICFLMIYLILSALYESFLIPFAVLLSVPCGLMGSFLFARLFGLENNIYLQTGLIMLIGLLAKTAILLTEYAAERRKAGMGLIASALSAAKARLRPILMTALTMIFGLFPLMVASGVGANGNRSLGTGAVGGMVIGTLALLFIVPSLFIAFQWLQERIRPVQAEPTHDWQIEEEIAVSDREKKEAKGGALKE</sequence>
<evidence type="ECO:0000256" key="2">
    <source>
        <dbReference type="ARBA" id="ARBA00010942"/>
    </source>
</evidence>
<feature type="transmembrane region" description="Helical" evidence="9">
    <location>
        <begin position="435"/>
        <end position="456"/>
    </location>
</feature>
<keyword evidence="6 9" id="KW-0812">Transmembrane</keyword>
<dbReference type="SUPFAM" id="SSF82693">
    <property type="entry name" value="Multidrug efflux transporter AcrB pore domain, PN1, PN2, PC1 and PC2 subdomains"/>
    <property type="match status" value="3"/>
</dbReference>
<dbReference type="Pfam" id="PF00873">
    <property type="entry name" value="ACR_tran"/>
    <property type="match status" value="1"/>
</dbReference>
<dbReference type="FunFam" id="3.30.70.1430:FF:000001">
    <property type="entry name" value="Efflux pump membrane transporter"/>
    <property type="match status" value="1"/>
</dbReference>
<feature type="transmembrane region" description="Helical" evidence="9">
    <location>
        <begin position="899"/>
        <end position="919"/>
    </location>
</feature>
<reference evidence="10" key="1">
    <citation type="book" date="2014" name="THE 24TH EUROPEAN CONGRESS OF CLINICAL MICROBIOLOGY AND INFECTIOUS DISEASES" publisher="ECCMID 2014" city="Barcelona, Spain">
        <title>Identification of resistance genes in three multidrug-resistant Bacteroides fragilis isolates by whole genome sequencing.</title>
        <editorList>
            <person name="Unknown"/>
            <person name="A."/>
        </editorList>
        <authorList>
            <person name="Sydenham T.V."/>
            <person name="Hasman H."/>
            <person name="Wang M."/>
            <person name="Soki J."/>
            <person name="Nagy E."/>
            <person name="Justesen U.S."/>
        </authorList>
    </citation>
    <scope>NUCLEOTIDE SEQUENCE</scope>
    <source>
        <strain evidence="10">DCMOUH0018B</strain>
    </source>
</reference>
<dbReference type="GO" id="GO:0015562">
    <property type="term" value="F:efflux transmembrane transporter activity"/>
    <property type="evidence" value="ECO:0007669"/>
    <property type="project" value="InterPro"/>
</dbReference>
<dbReference type="PANTHER" id="PTHR32063">
    <property type="match status" value="1"/>
</dbReference>
<dbReference type="SUPFAM" id="SSF82714">
    <property type="entry name" value="Multidrug efflux transporter AcrB TolC docking domain, DN and DC subdomains"/>
    <property type="match status" value="2"/>
</dbReference>
<keyword evidence="3" id="KW-0813">Transport</keyword>
<comment type="similarity">
    <text evidence="2">Belongs to the resistance-nodulation-cell division (RND) (TC 2.A.6) family.</text>
</comment>
<evidence type="ECO:0000256" key="4">
    <source>
        <dbReference type="ARBA" id="ARBA00022475"/>
    </source>
</evidence>
<evidence type="ECO:0000256" key="5">
    <source>
        <dbReference type="ARBA" id="ARBA00022519"/>
    </source>
</evidence>
<evidence type="ECO:0000313" key="10">
    <source>
        <dbReference type="EMBL" id="KFX74231.1"/>
    </source>
</evidence>
<feature type="transmembrane region" description="Helical" evidence="9">
    <location>
        <begin position="468"/>
        <end position="495"/>
    </location>
</feature>
<dbReference type="Gene3D" id="1.20.1640.10">
    <property type="entry name" value="Multidrug efflux transporter AcrB transmembrane domain"/>
    <property type="match status" value="2"/>
</dbReference>
<organism evidence="10">
    <name type="scientific">Bacteroides fragilis</name>
    <dbReference type="NCBI Taxonomy" id="817"/>
    <lineage>
        <taxon>Bacteria</taxon>
        <taxon>Pseudomonadati</taxon>
        <taxon>Bacteroidota</taxon>
        <taxon>Bacteroidia</taxon>
        <taxon>Bacteroidales</taxon>
        <taxon>Bacteroidaceae</taxon>
        <taxon>Bacteroides</taxon>
    </lineage>
</organism>
<feature type="transmembrane region" description="Helical" evidence="9">
    <location>
        <begin position="971"/>
        <end position="994"/>
    </location>
</feature>
<dbReference type="RefSeq" id="WP_044300699.1">
    <property type="nucleotide sequence ID" value="NZ_CP036542.1"/>
</dbReference>
<dbReference type="InterPro" id="IPR001036">
    <property type="entry name" value="Acrflvin-R"/>
</dbReference>
<feature type="transmembrane region" description="Helical" evidence="9">
    <location>
        <begin position="874"/>
        <end position="892"/>
    </location>
</feature>
<keyword evidence="4" id="KW-1003">Cell membrane</keyword>
<dbReference type="SUPFAM" id="SSF82866">
    <property type="entry name" value="Multidrug efflux transporter AcrB transmembrane domain"/>
    <property type="match status" value="2"/>
</dbReference>
<dbReference type="PRINTS" id="PR00702">
    <property type="entry name" value="ACRIFLAVINRP"/>
</dbReference>
<feature type="transmembrane region" description="Helical" evidence="9">
    <location>
        <begin position="390"/>
        <end position="414"/>
    </location>
</feature>
<feature type="transmembrane region" description="Helical" evidence="9">
    <location>
        <begin position="540"/>
        <end position="557"/>
    </location>
</feature>
<dbReference type="GO" id="GO:0005886">
    <property type="term" value="C:plasma membrane"/>
    <property type="evidence" value="ECO:0007669"/>
    <property type="project" value="UniProtKB-SubCell"/>
</dbReference>
<gene>
    <name evidence="10" type="ORF">EE52_0213140</name>
</gene>
<feature type="transmembrane region" description="Helical" evidence="9">
    <location>
        <begin position="925"/>
        <end position="950"/>
    </location>
</feature>
<dbReference type="GO" id="GO:0009636">
    <property type="term" value="P:response to toxic substance"/>
    <property type="evidence" value="ECO:0007669"/>
    <property type="project" value="UniProtKB-ARBA"/>
</dbReference>
<dbReference type="NCBIfam" id="TIGR00915">
    <property type="entry name" value="2A0602"/>
    <property type="match status" value="1"/>
</dbReference>
<evidence type="ECO:0000256" key="6">
    <source>
        <dbReference type="ARBA" id="ARBA00022692"/>
    </source>
</evidence>
<dbReference type="Gene3D" id="3.30.70.1320">
    <property type="entry name" value="Multidrug efflux transporter AcrB pore domain like"/>
    <property type="match status" value="1"/>
</dbReference>